<reference evidence="3 4" key="1">
    <citation type="submission" date="2016-03" db="EMBL/GenBank/DDBJ databases">
        <title>Choanephora cucurbitarum.</title>
        <authorList>
            <person name="Min B."/>
            <person name="Park H."/>
            <person name="Park J.-H."/>
            <person name="Shin H.-D."/>
            <person name="Choi I.-G."/>
        </authorList>
    </citation>
    <scope>NUCLEOTIDE SEQUENCE [LARGE SCALE GENOMIC DNA]</scope>
    <source>
        <strain evidence="3 4">KUS-F28377</strain>
    </source>
</reference>
<dbReference type="InterPro" id="IPR031052">
    <property type="entry name" value="FHY3/FAR1"/>
</dbReference>
<evidence type="ECO:0000259" key="2">
    <source>
        <dbReference type="Pfam" id="PF03101"/>
    </source>
</evidence>
<gene>
    <name evidence="3" type="ORF">A0J61_05004</name>
</gene>
<dbReference type="PANTHER" id="PTHR31669">
    <property type="entry name" value="PROTEIN FAR1-RELATED SEQUENCE 10-RELATED"/>
    <property type="match status" value="1"/>
</dbReference>
<dbReference type="InParanoid" id="A0A1C7NCZ1"/>
<name>A0A1C7NCZ1_9FUNG</name>
<dbReference type="OrthoDB" id="2202232at2759"/>
<dbReference type="Proteomes" id="UP000093000">
    <property type="component" value="Unassembled WGS sequence"/>
</dbReference>
<evidence type="ECO:0000313" key="4">
    <source>
        <dbReference type="Proteomes" id="UP000093000"/>
    </source>
</evidence>
<feature type="compositionally biased region" description="Low complexity" evidence="1">
    <location>
        <begin position="146"/>
        <end position="176"/>
    </location>
</feature>
<feature type="region of interest" description="Disordered" evidence="1">
    <location>
        <begin position="145"/>
        <end position="176"/>
    </location>
</feature>
<protein>
    <recommendedName>
        <fullName evidence="2">FAR1 domain-containing protein</fullName>
    </recommendedName>
</protein>
<dbReference type="Pfam" id="PF03101">
    <property type="entry name" value="FAR1"/>
    <property type="match status" value="1"/>
</dbReference>
<comment type="caution">
    <text evidence="3">The sequence shown here is derived from an EMBL/GenBank/DDBJ whole genome shotgun (WGS) entry which is preliminary data.</text>
</comment>
<dbReference type="EMBL" id="LUGH01000258">
    <property type="protein sequence ID" value="OBZ86951.1"/>
    <property type="molecule type" value="Genomic_DNA"/>
</dbReference>
<feature type="compositionally biased region" description="Basic and acidic residues" evidence="1">
    <location>
        <begin position="109"/>
        <end position="125"/>
    </location>
</feature>
<evidence type="ECO:0000256" key="1">
    <source>
        <dbReference type="SAM" id="MobiDB-lite"/>
    </source>
</evidence>
<feature type="domain" description="FAR1" evidence="2">
    <location>
        <begin position="35"/>
        <end position="116"/>
    </location>
</feature>
<keyword evidence="4" id="KW-1185">Reference proteome</keyword>
<organism evidence="3 4">
    <name type="scientific">Choanephora cucurbitarum</name>
    <dbReference type="NCBI Taxonomy" id="101091"/>
    <lineage>
        <taxon>Eukaryota</taxon>
        <taxon>Fungi</taxon>
        <taxon>Fungi incertae sedis</taxon>
        <taxon>Mucoromycota</taxon>
        <taxon>Mucoromycotina</taxon>
        <taxon>Mucoromycetes</taxon>
        <taxon>Mucorales</taxon>
        <taxon>Mucorineae</taxon>
        <taxon>Choanephoraceae</taxon>
        <taxon>Choanephoroideae</taxon>
        <taxon>Choanephora</taxon>
    </lineage>
</organism>
<sequence length="249" mass="27888">MSMFSFNVTKSTTTRYNKPSLAQFDTLDEAEEYAKTLAKSEGYCLSRRSSQLNATKGGRNVMLNCVQGGHYRATRQPSMKPKKRDSLKVGCKYSIRISEHAGKWCVRPPKNEHNHDAKESIKIEQPEPNEANHMFVFHKEKMDTVLSPHSSAPSSSSSSPSLPLPPTTIASSPSPLTTQSTLAATIHQSNHTLHAKTADLMDQRLCLALYQIEHYIKSSNDINSLKELEAWIEHKYKQGGLNPIYCIKP</sequence>
<dbReference type="GO" id="GO:0006355">
    <property type="term" value="P:regulation of DNA-templated transcription"/>
    <property type="evidence" value="ECO:0007669"/>
    <property type="project" value="InterPro"/>
</dbReference>
<proteinExistence type="predicted"/>
<dbReference type="AlphaFoldDB" id="A0A1C7NCZ1"/>
<feature type="region of interest" description="Disordered" evidence="1">
    <location>
        <begin position="106"/>
        <end position="129"/>
    </location>
</feature>
<dbReference type="InterPro" id="IPR004330">
    <property type="entry name" value="FAR1_DNA_bnd_dom"/>
</dbReference>
<accession>A0A1C7NCZ1</accession>
<evidence type="ECO:0000313" key="3">
    <source>
        <dbReference type="EMBL" id="OBZ86951.1"/>
    </source>
</evidence>
<dbReference type="PANTHER" id="PTHR31669:SF251">
    <property type="entry name" value="PROTEIN FAR1-RELATED SEQUENCE"/>
    <property type="match status" value="1"/>
</dbReference>